<dbReference type="KEGG" id="ome:OLMES_2314"/>
<dbReference type="EMBL" id="CP021425">
    <property type="protein sequence ID" value="ARU56377.1"/>
    <property type="molecule type" value="Genomic_DNA"/>
</dbReference>
<organism evidence="1 2">
    <name type="scientific">Oleiphilus messinensis</name>
    <dbReference type="NCBI Taxonomy" id="141451"/>
    <lineage>
        <taxon>Bacteria</taxon>
        <taxon>Pseudomonadati</taxon>
        <taxon>Pseudomonadota</taxon>
        <taxon>Gammaproteobacteria</taxon>
        <taxon>Oceanospirillales</taxon>
        <taxon>Oleiphilaceae</taxon>
        <taxon>Oleiphilus</taxon>
    </lineage>
</organism>
<keyword evidence="2" id="KW-1185">Reference proteome</keyword>
<dbReference type="Gene3D" id="1.25.40.10">
    <property type="entry name" value="Tetratricopeptide repeat domain"/>
    <property type="match status" value="1"/>
</dbReference>
<name>A0A1Y0I798_9GAMM</name>
<dbReference type="OrthoDB" id="6072288at2"/>
<gene>
    <name evidence="1" type="ORF">OLMES_2314</name>
</gene>
<proteinExistence type="predicted"/>
<accession>A0A1Y0I798</accession>
<dbReference type="AlphaFoldDB" id="A0A1Y0I798"/>
<dbReference type="SUPFAM" id="SSF48452">
    <property type="entry name" value="TPR-like"/>
    <property type="match status" value="1"/>
</dbReference>
<dbReference type="Pfam" id="PF13432">
    <property type="entry name" value="TPR_16"/>
    <property type="match status" value="1"/>
</dbReference>
<reference evidence="1 2" key="1">
    <citation type="submission" date="2017-05" db="EMBL/GenBank/DDBJ databases">
        <title>Genomic insights into alkan degradation activity of Oleiphilus messinensis.</title>
        <authorList>
            <person name="Kozyavkin S.A."/>
            <person name="Slesarev A.I."/>
            <person name="Golyshin P.N."/>
            <person name="Korzhenkov A."/>
            <person name="Golyshina O.N."/>
            <person name="Toshchakov S.V."/>
        </authorList>
    </citation>
    <scope>NUCLEOTIDE SEQUENCE [LARGE SCALE GENOMIC DNA]</scope>
    <source>
        <strain evidence="1 2">ME102</strain>
    </source>
</reference>
<evidence type="ECO:0000313" key="1">
    <source>
        <dbReference type="EMBL" id="ARU56377.1"/>
    </source>
</evidence>
<sequence length="661" mass="75700">MLGLQHFTLHAETITGNPERLVPHARDLLYGMSLFEFHQEQYFDAISLLDVGRLQGRIPNHEQFAEVLQGGMYLSYGMLNEAQSRFEWVEQRLQNTTDAIDHGILQLVYHYLAKVYWMRNQTALAGYWSERVNPELLRQWGNGFVEEWRYYQILLAIHTGQIQRVPALLEGSSTQSPWRPYMQYNAAIALAKNGSVQEAIALLSKIDFPSISTPEPSRTHFGRAHEAAPLSTKIAYLVPEFTDAEQSALRDKVLIAISRLYLRQGAIDQALQHLQAIRIDRVQGAEALVLYSLAAAKDGQLNVARKALQRVLSSDDAGISDVLDARFTLGRLFEIEGRPQDALQSYAEATEFYKTHLANLESSPEALRQILRSWVRLQPGYSERYVPIPLPSQTGGSSRDSIFSDLFTQRSFSYWFEQYVQVKSLSLRLAQWDQSLTVYRDTLSLRQRSWKSRQIQAREILDQPKQQAILVALKAKHLQIEQQILRGENTEDGFVFANSSQRLMQQHIESANEKLTQLMAHNFDPDLIRQGRLTLSRAQSALYWQVQNQYAVTRWNARSLHSSTAELLDEAEVRQKRIRESSRSDVFLGALEDQLSSLTSRFYRLEEKQQVVLQGVEQQLVKLMQAEIRRLQDVAQQHLLMTGLARTRLLDALQYEGAAAP</sequence>
<evidence type="ECO:0000313" key="2">
    <source>
        <dbReference type="Proteomes" id="UP000196027"/>
    </source>
</evidence>
<dbReference type="RefSeq" id="WP_157678270.1">
    <property type="nucleotide sequence ID" value="NZ_CP021425.1"/>
</dbReference>
<protein>
    <submittedName>
        <fullName evidence="1">Tetratricopeptide repeats protein</fullName>
    </submittedName>
</protein>
<dbReference type="Proteomes" id="UP000196027">
    <property type="component" value="Chromosome"/>
</dbReference>
<dbReference type="InterPro" id="IPR011990">
    <property type="entry name" value="TPR-like_helical_dom_sf"/>
</dbReference>